<sequence>MEKEKHMEAETRISETIFFLNSTHPLVN</sequence>
<name>A0A2P2NE55_RHIMU</name>
<dbReference type="AlphaFoldDB" id="A0A2P2NE55"/>
<organism evidence="1">
    <name type="scientific">Rhizophora mucronata</name>
    <name type="common">Asiatic mangrove</name>
    <dbReference type="NCBI Taxonomy" id="61149"/>
    <lineage>
        <taxon>Eukaryota</taxon>
        <taxon>Viridiplantae</taxon>
        <taxon>Streptophyta</taxon>
        <taxon>Embryophyta</taxon>
        <taxon>Tracheophyta</taxon>
        <taxon>Spermatophyta</taxon>
        <taxon>Magnoliopsida</taxon>
        <taxon>eudicotyledons</taxon>
        <taxon>Gunneridae</taxon>
        <taxon>Pentapetalae</taxon>
        <taxon>rosids</taxon>
        <taxon>fabids</taxon>
        <taxon>Malpighiales</taxon>
        <taxon>Rhizophoraceae</taxon>
        <taxon>Rhizophora</taxon>
    </lineage>
</organism>
<proteinExistence type="predicted"/>
<protein>
    <submittedName>
        <fullName evidence="1">Uncharacterized protein</fullName>
    </submittedName>
</protein>
<dbReference type="EMBL" id="GGEC01060287">
    <property type="protein sequence ID" value="MBX40771.1"/>
    <property type="molecule type" value="Transcribed_RNA"/>
</dbReference>
<evidence type="ECO:0000313" key="1">
    <source>
        <dbReference type="EMBL" id="MBX40771.1"/>
    </source>
</evidence>
<reference evidence="1" key="1">
    <citation type="submission" date="2018-02" db="EMBL/GenBank/DDBJ databases">
        <title>Rhizophora mucronata_Transcriptome.</title>
        <authorList>
            <person name="Meera S.P."/>
            <person name="Sreeshan A."/>
            <person name="Augustine A."/>
        </authorList>
    </citation>
    <scope>NUCLEOTIDE SEQUENCE</scope>
    <source>
        <tissue evidence="1">Leaf</tissue>
    </source>
</reference>
<accession>A0A2P2NE55</accession>